<keyword evidence="9" id="KW-0802">TPR repeat</keyword>
<dbReference type="InterPro" id="IPR005467">
    <property type="entry name" value="His_kinase_dom"/>
</dbReference>
<dbReference type="PROSITE" id="PS51257">
    <property type="entry name" value="PROKAR_LIPOPROTEIN"/>
    <property type="match status" value="1"/>
</dbReference>
<accession>A0ABV4TNJ0</accession>
<dbReference type="PANTHER" id="PTHR24421">
    <property type="entry name" value="NITRATE/NITRITE SENSOR PROTEIN NARX-RELATED"/>
    <property type="match status" value="1"/>
</dbReference>
<dbReference type="InterPro" id="IPR003594">
    <property type="entry name" value="HATPase_dom"/>
</dbReference>
<comment type="catalytic activity">
    <reaction evidence="1">
        <text>ATP + protein L-histidine = ADP + protein N-phospho-L-histidine.</text>
        <dbReference type="EC" id="2.7.13.3"/>
    </reaction>
</comment>
<dbReference type="Pfam" id="PF02518">
    <property type="entry name" value="HATPase_c"/>
    <property type="match status" value="1"/>
</dbReference>
<sequence length="679" mass="78987">MEKKYLKSFFWVSLFLFFGCVQKKENNEVPNIANDSLAIYFNLANNFELPIKKRQEYINKANDIVINQEDDSLNRVNLFKIANRYFNINNWKDYKRTVDLVLENSVKATDTIGIAKAYGYLGDYYRVKLVSDSSFLFYYKAEKMYGSLNNEFELAKTLLNKADLLFRIGDLIGSEKEIFRILRLVKNYDNKIVNEIYYDAYNTLGLVYNAMGEYENAILYHKKALKILDETQIIGKSQTMAISYLNLGMVYSKLKDYKLANNYFLKGIEQQKIDNQDPKIYALLLDNLGYSKFKLQDDSGLPDLFYTSLKIRDSLKLYSEIPSNKIHLSEYYHYKNDKVKSLKFANEALVLARKMNIARETLLALKQITVVDPQNASSYTKEYIRINEELQQYERKIGEKFSRIQYDTDQIKGENTDLETKNRKLVYFFSGLTILGLFLYIIKSQKAKTRELLYKQQQQKANEDIYNLMISQQNTIEANRVQEKKRVAQELHDGVLGRMFGVRMNLEGLNQFNDDLAVTQRHDYLSELKNIEQDIREISHDLNREKSELINNFVAIVDNLFEEQRKTFPSKLISSIDSTIKWDLAVNSVKINLYRIIQESLQNINKYANASTIKVELKKQENNIILTITDNGVGFNVNLKKKGIGLQNMISRAKECKGEFNVQSKKDEGTTITVSIPIG</sequence>
<evidence type="ECO:0000256" key="9">
    <source>
        <dbReference type="PROSITE-ProRule" id="PRU00339"/>
    </source>
</evidence>
<dbReference type="InterPro" id="IPR011712">
    <property type="entry name" value="Sig_transdc_His_kin_sub3_dim/P"/>
</dbReference>
<name>A0ABV4TNJ0_9FLAO</name>
<dbReference type="EMBL" id="JBCFQK010000025">
    <property type="protein sequence ID" value="MFA9195569.1"/>
    <property type="molecule type" value="Genomic_DNA"/>
</dbReference>
<dbReference type="PROSITE" id="PS50293">
    <property type="entry name" value="TPR_REGION"/>
    <property type="match status" value="1"/>
</dbReference>
<dbReference type="SMART" id="SM00028">
    <property type="entry name" value="TPR"/>
    <property type="match status" value="3"/>
</dbReference>
<dbReference type="GO" id="GO:0005524">
    <property type="term" value="F:ATP binding"/>
    <property type="evidence" value="ECO:0007669"/>
    <property type="project" value="UniProtKB-KW"/>
</dbReference>
<dbReference type="PROSITE" id="PS50005">
    <property type="entry name" value="TPR"/>
    <property type="match status" value="2"/>
</dbReference>
<feature type="transmembrane region" description="Helical" evidence="11">
    <location>
        <begin position="425"/>
        <end position="442"/>
    </location>
</feature>
<keyword evidence="14" id="KW-1185">Reference proteome</keyword>
<evidence type="ECO:0000256" key="3">
    <source>
        <dbReference type="ARBA" id="ARBA00022553"/>
    </source>
</evidence>
<evidence type="ECO:0000256" key="4">
    <source>
        <dbReference type="ARBA" id="ARBA00022679"/>
    </source>
</evidence>
<comment type="caution">
    <text evidence="13">The sequence shown here is derived from an EMBL/GenBank/DDBJ whole genome shotgun (WGS) entry which is preliminary data.</text>
</comment>
<evidence type="ECO:0000256" key="1">
    <source>
        <dbReference type="ARBA" id="ARBA00000085"/>
    </source>
</evidence>
<feature type="repeat" description="TPR" evidence="9">
    <location>
        <begin position="241"/>
        <end position="274"/>
    </location>
</feature>
<reference evidence="13 14" key="1">
    <citation type="submission" date="2024-04" db="EMBL/GenBank/DDBJ databases">
        <title>New Clade of Flavobacterium.</title>
        <authorList>
            <person name="Matos L."/>
            <person name="Proenca D.N."/>
            <person name="Fransisco R.M."/>
            <person name="Chung A.P."/>
            <person name="Maccario L."/>
            <person name="Sorensen S.J."/>
            <person name="Morais P.V."/>
        </authorList>
    </citation>
    <scope>NUCLEOTIDE SEQUENCE [LARGE SCALE GENOMIC DNA]</scope>
    <source>
        <strain evidence="13 14">FBOR7N2.3</strain>
    </source>
</reference>
<feature type="domain" description="Histidine kinase" evidence="12">
    <location>
        <begin position="593"/>
        <end position="679"/>
    </location>
</feature>
<dbReference type="InterPro" id="IPR036890">
    <property type="entry name" value="HATPase_C_sf"/>
</dbReference>
<keyword evidence="8" id="KW-0902">Two-component regulatory system</keyword>
<dbReference type="SMART" id="SM00387">
    <property type="entry name" value="HATPase_c"/>
    <property type="match status" value="1"/>
</dbReference>
<evidence type="ECO:0000256" key="10">
    <source>
        <dbReference type="SAM" id="Coils"/>
    </source>
</evidence>
<evidence type="ECO:0000256" key="6">
    <source>
        <dbReference type="ARBA" id="ARBA00022777"/>
    </source>
</evidence>
<protein>
    <recommendedName>
        <fullName evidence="2">histidine kinase</fullName>
        <ecNumber evidence="2">2.7.13.3</ecNumber>
    </recommendedName>
</protein>
<dbReference type="RefSeq" id="WP_373392852.1">
    <property type="nucleotide sequence ID" value="NZ_JBCFQK010000025.1"/>
</dbReference>
<evidence type="ECO:0000313" key="13">
    <source>
        <dbReference type="EMBL" id="MFA9195569.1"/>
    </source>
</evidence>
<dbReference type="Proteomes" id="UP001574170">
    <property type="component" value="Unassembled WGS sequence"/>
</dbReference>
<evidence type="ECO:0000259" key="12">
    <source>
        <dbReference type="PROSITE" id="PS50109"/>
    </source>
</evidence>
<evidence type="ECO:0000256" key="5">
    <source>
        <dbReference type="ARBA" id="ARBA00022741"/>
    </source>
</evidence>
<dbReference type="Gene3D" id="3.30.565.10">
    <property type="entry name" value="Histidine kinase-like ATPase, C-terminal domain"/>
    <property type="match status" value="1"/>
</dbReference>
<keyword evidence="11" id="KW-0812">Transmembrane</keyword>
<keyword evidence="4" id="KW-0808">Transferase</keyword>
<keyword evidence="7 13" id="KW-0067">ATP-binding</keyword>
<feature type="coiled-coil region" evidence="10">
    <location>
        <begin position="521"/>
        <end position="548"/>
    </location>
</feature>
<evidence type="ECO:0000256" key="7">
    <source>
        <dbReference type="ARBA" id="ARBA00022840"/>
    </source>
</evidence>
<keyword evidence="11" id="KW-0472">Membrane</keyword>
<gene>
    <name evidence="13" type="ORF">AAGV33_14250</name>
</gene>
<proteinExistence type="predicted"/>
<keyword evidence="10" id="KW-0175">Coiled coil</keyword>
<dbReference type="Gene3D" id="1.20.5.1930">
    <property type="match status" value="1"/>
</dbReference>
<dbReference type="Pfam" id="PF13424">
    <property type="entry name" value="TPR_12"/>
    <property type="match status" value="1"/>
</dbReference>
<dbReference type="EC" id="2.7.13.3" evidence="2"/>
<keyword evidence="11" id="KW-1133">Transmembrane helix</keyword>
<organism evidence="13 14">
    <name type="scientific">Flavobacterium magnesitis</name>
    <dbReference type="NCBI Taxonomy" id="3138077"/>
    <lineage>
        <taxon>Bacteria</taxon>
        <taxon>Pseudomonadati</taxon>
        <taxon>Bacteroidota</taxon>
        <taxon>Flavobacteriia</taxon>
        <taxon>Flavobacteriales</taxon>
        <taxon>Flavobacteriaceae</taxon>
        <taxon>Flavobacterium</taxon>
    </lineage>
</organism>
<dbReference type="SUPFAM" id="SSF48452">
    <property type="entry name" value="TPR-like"/>
    <property type="match status" value="1"/>
</dbReference>
<dbReference type="Gene3D" id="1.25.40.10">
    <property type="entry name" value="Tetratricopeptide repeat domain"/>
    <property type="match status" value="1"/>
</dbReference>
<dbReference type="InterPro" id="IPR019734">
    <property type="entry name" value="TPR_rpt"/>
</dbReference>
<dbReference type="PANTHER" id="PTHR24421:SF10">
    <property type="entry name" value="NITRATE_NITRITE SENSOR PROTEIN NARQ"/>
    <property type="match status" value="1"/>
</dbReference>
<evidence type="ECO:0000256" key="11">
    <source>
        <dbReference type="SAM" id="Phobius"/>
    </source>
</evidence>
<dbReference type="CDD" id="cd16917">
    <property type="entry name" value="HATPase_UhpB-NarQ-NarX-like"/>
    <property type="match status" value="1"/>
</dbReference>
<dbReference type="Pfam" id="PF07730">
    <property type="entry name" value="HisKA_3"/>
    <property type="match status" value="1"/>
</dbReference>
<dbReference type="InterPro" id="IPR050482">
    <property type="entry name" value="Sensor_HK_TwoCompSys"/>
</dbReference>
<dbReference type="PROSITE" id="PS50109">
    <property type="entry name" value="HIS_KIN"/>
    <property type="match status" value="1"/>
</dbReference>
<keyword evidence="3" id="KW-0597">Phosphoprotein</keyword>
<evidence type="ECO:0000313" key="14">
    <source>
        <dbReference type="Proteomes" id="UP001574170"/>
    </source>
</evidence>
<keyword evidence="6" id="KW-0418">Kinase</keyword>
<dbReference type="InterPro" id="IPR011990">
    <property type="entry name" value="TPR-like_helical_dom_sf"/>
</dbReference>
<evidence type="ECO:0000256" key="8">
    <source>
        <dbReference type="ARBA" id="ARBA00023012"/>
    </source>
</evidence>
<evidence type="ECO:0000256" key="2">
    <source>
        <dbReference type="ARBA" id="ARBA00012438"/>
    </source>
</evidence>
<keyword evidence="5" id="KW-0547">Nucleotide-binding</keyword>
<feature type="repeat" description="TPR" evidence="9">
    <location>
        <begin position="198"/>
        <end position="231"/>
    </location>
</feature>
<dbReference type="SUPFAM" id="SSF55874">
    <property type="entry name" value="ATPase domain of HSP90 chaperone/DNA topoisomerase II/histidine kinase"/>
    <property type="match status" value="1"/>
</dbReference>